<evidence type="ECO:0000259" key="1">
    <source>
        <dbReference type="PROSITE" id="PS51688"/>
    </source>
</evidence>
<dbReference type="PROSITE" id="PS51688">
    <property type="entry name" value="ICA"/>
    <property type="match status" value="1"/>
</dbReference>
<reference evidence="2 3" key="1">
    <citation type="submission" date="2018-05" db="EMBL/GenBank/DDBJ databases">
        <title>Genomic Encyclopedia of Type Strains, Phase IV (KMG-V): Genome sequencing to study the core and pangenomes of soil and plant-associated prokaryotes.</title>
        <authorList>
            <person name="Whitman W."/>
        </authorList>
    </citation>
    <scope>NUCLEOTIDE SEQUENCE [LARGE SCALE GENOMIC DNA]</scope>
    <source>
        <strain evidence="2 3">SIr-6563</strain>
    </source>
</reference>
<accession>A0ABX5MLJ3</accession>
<sequence>MTALQTVNLGTAPTGTDGDTVRVATVKANANVAVLNTQATLTSASPNAVRDLTAADMGKRVNFTPTAASTVHFPAANTTGADQLVAIHNLSATYDITMAIAAGSGDTAPTIAVAKPGEMLTYETDGVSVWRTIGRKKAFDETVQGKLTVAGATTLTGPVTLPGGVAGALAATGVLQGTSLSIGTGPSYVASISAAGAYSGASASYTGAVTVGGTLGVTGQATFTLRPVFAGNTPWDSGNLASPVTLATSQALSNKTFSNSTFFTGTPSGTASTSPLVVQTSGGAAQIGFTASSGSLAAILSLGASSTFSLLSYNSGAYAPLIVSTVTQSSDELLKTNVETLTGAMEKLRKLRGVSYTLKADGSAHLGLIAQEVKPVYPELVDTLDMDIDEDGDAVAHQYNEKGEEIFGAGGKPASRKALGVRYQNMVAPLLQGLLETDAALIAALARIAALEAAK</sequence>
<dbReference type="InterPro" id="IPR030392">
    <property type="entry name" value="S74_ICA"/>
</dbReference>
<evidence type="ECO:0000313" key="3">
    <source>
        <dbReference type="Proteomes" id="UP000247515"/>
    </source>
</evidence>
<protein>
    <submittedName>
        <fullName evidence="2">Endosialidase-like protein</fullName>
    </submittedName>
</protein>
<dbReference type="Pfam" id="PF13884">
    <property type="entry name" value="Peptidase_S74"/>
    <property type="match status" value="1"/>
</dbReference>
<dbReference type="EMBL" id="QJJV01000012">
    <property type="protein sequence ID" value="PXX14532.1"/>
    <property type="molecule type" value="Genomic_DNA"/>
</dbReference>
<comment type="caution">
    <text evidence="2">The sequence shown here is derived from an EMBL/GenBank/DDBJ whole genome shotgun (WGS) entry which is preliminary data.</text>
</comment>
<organism evidence="2 3">
    <name type="scientific">Paraburkholderia tropica</name>
    <dbReference type="NCBI Taxonomy" id="92647"/>
    <lineage>
        <taxon>Bacteria</taxon>
        <taxon>Pseudomonadati</taxon>
        <taxon>Pseudomonadota</taxon>
        <taxon>Betaproteobacteria</taxon>
        <taxon>Burkholderiales</taxon>
        <taxon>Burkholderiaceae</taxon>
        <taxon>Paraburkholderia</taxon>
    </lineage>
</organism>
<dbReference type="RefSeq" id="WP_110328074.1">
    <property type="nucleotide sequence ID" value="NZ_QJJV01000012.1"/>
</dbReference>
<evidence type="ECO:0000313" key="2">
    <source>
        <dbReference type="EMBL" id="PXX14532.1"/>
    </source>
</evidence>
<proteinExistence type="predicted"/>
<name>A0ABX5MLJ3_9BURK</name>
<gene>
    <name evidence="2" type="ORF">C7400_112144</name>
</gene>
<feature type="domain" description="Peptidase S74" evidence="1">
    <location>
        <begin position="330"/>
        <end position="455"/>
    </location>
</feature>
<dbReference type="Proteomes" id="UP000247515">
    <property type="component" value="Unassembled WGS sequence"/>
</dbReference>
<keyword evidence="3" id="KW-1185">Reference proteome</keyword>